<name>A0A0E9SZA1_ANGAN</name>
<organism evidence="1">
    <name type="scientific">Anguilla anguilla</name>
    <name type="common">European freshwater eel</name>
    <name type="synonym">Muraena anguilla</name>
    <dbReference type="NCBI Taxonomy" id="7936"/>
    <lineage>
        <taxon>Eukaryota</taxon>
        <taxon>Metazoa</taxon>
        <taxon>Chordata</taxon>
        <taxon>Craniata</taxon>
        <taxon>Vertebrata</taxon>
        <taxon>Euteleostomi</taxon>
        <taxon>Actinopterygii</taxon>
        <taxon>Neopterygii</taxon>
        <taxon>Teleostei</taxon>
        <taxon>Anguilliformes</taxon>
        <taxon>Anguillidae</taxon>
        <taxon>Anguilla</taxon>
    </lineage>
</organism>
<dbReference type="EMBL" id="GBXM01061893">
    <property type="protein sequence ID" value="JAH46684.1"/>
    <property type="molecule type" value="Transcribed_RNA"/>
</dbReference>
<evidence type="ECO:0000313" key="1">
    <source>
        <dbReference type="EMBL" id="JAH46684.1"/>
    </source>
</evidence>
<accession>A0A0E9SZA1</accession>
<proteinExistence type="predicted"/>
<dbReference type="AlphaFoldDB" id="A0A0E9SZA1"/>
<protein>
    <submittedName>
        <fullName evidence="1">Uncharacterized protein</fullName>
    </submittedName>
</protein>
<reference evidence="1" key="2">
    <citation type="journal article" date="2015" name="Fish Shellfish Immunol.">
        <title>Early steps in the European eel (Anguilla anguilla)-Vibrio vulnificus interaction in the gills: Role of the RtxA13 toxin.</title>
        <authorList>
            <person name="Callol A."/>
            <person name="Pajuelo D."/>
            <person name="Ebbesson L."/>
            <person name="Teles M."/>
            <person name="MacKenzie S."/>
            <person name="Amaro C."/>
        </authorList>
    </citation>
    <scope>NUCLEOTIDE SEQUENCE</scope>
</reference>
<reference evidence="1" key="1">
    <citation type="submission" date="2014-11" db="EMBL/GenBank/DDBJ databases">
        <authorList>
            <person name="Amaro Gonzalez C."/>
        </authorList>
    </citation>
    <scope>NUCLEOTIDE SEQUENCE</scope>
</reference>
<sequence>MLQQDHIPLMLSLNAICDS</sequence>